<proteinExistence type="predicted"/>
<dbReference type="PANTHER" id="PTHR13271:SF76">
    <property type="entry name" value="SET DOMAIN-CONTAINING PROTEIN 8"/>
    <property type="match status" value="1"/>
</dbReference>
<gene>
    <name evidence="1" type="ORF">EG327_009589</name>
    <name evidence="2" type="ORF">EG328_000186</name>
</gene>
<comment type="caution">
    <text evidence="2">The sequence shown here is derived from an EMBL/GenBank/DDBJ whole genome shotgun (WGS) entry which is preliminary data.</text>
</comment>
<evidence type="ECO:0000313" key="1">
    <source>
        <dbReference type="EMBL" id="KAE9972121.1"/>
    </source>
</evidence>
<dbReference type="EMBL" id="WNWR01000645">
    <property type="protein sequence ID" value="KAE9972121.1"/>
    <property type="molecule type" value="Genomic_DNA"/>
</dbReference>
<evidence type="ECO:0000313" key="3">
    <source>
        <dbReference type="Proteomes" id="UP000447873"/>
    </source>
</evidence>
<evidence type="ECO:0000313" key="4">
    <source>
        <dbReference type="Proteomes" id="UP000490939"/>
    </source>
</evidence>
<dbReference type="AlphaFoldDB" id="A0A8H3V1X6"/>
<dbReference type="GO" id="GO:0005634">
    <property type="term" value="C:nucleus"/>
    <property type="evidence" value="ECO:0007669"/>
    <property type="project" value="TreeGrafter"/>
</dbReference>
<evidence type="ECO:0000313" key="2">
    <source>
        <dbReference type="EMBL" id="KAE9980641.1"/>
    </source>
</evidence>
<dbReference type="InterPro" id="IPR046341">
    <property type="entry name" value="SET_dom_sf"/>
</dbReference>
<dbReference type="Gene3D" id="3.90.1410.10">
    <property type="entry name" value="set domain protein methyltransferase, domain 1"/>
    <property type="match status" value="1"/>
</dbReference>
<organism evidence="2 3">
    <name type="scientific">Venturia inaequalis</name>
    <name type="common">Apple scab fungus</name>
    <dbReference type="NCBI Taxonomy" id="5025"/>
    <lineage>
        <taxon>Eukaryota</taxon>
        <taxon>Fungi</taxon>
        <taxon>Dikarya</taxon>
        <taxon>Ascomycota</taxon>
        <taxon>Pezizomycotina</taxon>
        <taxon>Dothideomycetes</taxon>
        <taxon>Pleosporomycetidae</taxon>
        <taxon>Venturiales</taxon>
        <taxon>Venturiaceae</taxon>
        <taxon>Venturia</taxon>
    </lineage>
</organism>
<dbReference type="GO" id="GO:0016279">
    <property type="term" value="F:protein-lysine N-methyltransferase activity"/>
    <property type="evidence" value="ECO:0007669"/>
    <property type="project" value="TreeGrafter"/>
</dbReference>
<name>A0A8H3V1X6_VENIN</name>
<dbReference type="SUPFAM" id="SSF82199">
    <property type="entry name" value="SET domain"/>
    <property type="match status" value="1"/>
</dbReference>
<dbReference type="InterPro" id="IPR050600">
    <property type="entry name" value="SETD3_SETD6_MTase"/>
</dbReference>
<evidence type="ECO:0008006" key="5">
    <source>
        <dbReference type="Google" id="ProtNLM"/>
    </source>
</evidence>
<dbReference type="Proteomes" id="UP000490939">
    <property type="component" value="Unassembled WGS sequence"/>
</dbReference>
<keyword evidence="4" id="KW-1185">Reference proteome</keyword>
<dbReference type="PANTHER" id="PTHR13271">
    <property type="entry name" value="UNCHARACTERIZED PUTATIVE METHYLTRANSFERASE"/>
    <property type="match status" value="1"/>
</dbReference>
<accession>A0A8H3V1X6</accession>
<dbReference type="Proteomes" id="UP000447873">
    <property type="component" value="Unassembled WGS sequence"/>
</dbReference>
<protein>
    <recommendedName>
        <fullName evidence="5">SET domain-containing protein</fullName>
    </recommendedName>
</protein>
<dbReference type="CDD" id="cd10527">
    <property type="entry name" value="SET_LSMT"/>
    <property type="match status" value="1"/>
</dbReference>
<dbReference type="EMBL" id="WNWS01000100">
    <property type="protein sequence ID" value="KAE9980641.1"/>
    <property type="molecule type" value="Genomic_DNA"/>
</dbReference>
<reference evidence="2 3" key="1">
    <citation type="submission" date="2018-12" db="EMBL/GenBank/DDBJ databases">
        <title>Venturia inaequalis Genome Resource.</title>
        <authorList>
            <person name="Lichtner F.J."/>
        </authorList>
    </citation>
    <scope>NUCLEOTIDE SEQUENCE [LARGE SCALE GENOMIC DNA]</scope>
    <source>
        <strain evidence="2 3">120213</strain>
        <strain evidence="1 4">DMI_063113</strain>
    </source>
</reference>
<sequence length="497" mass="54929">MIRRARQSGHLTLPITSLQPWAQFNGISFNGITCTSIPNSGSGIVATRDLRSASNEDASSEAPLMIIPKELVLSLERVRMLALADRDLNEVLEAVGGFGRTTRGAIMIFLLTQATIAHPDLKETRIGTRTPFVEYIKFLPSERLPTFWSSDERYLLTSTTLLPATDAKLRSLQREFEEFHAATEKVTWCAKTWWNAESPVSLTFDDWKEIDSMYRSRALEYPGIGDAMVPGVDMANHKAGRETKALYEADGEGNALLLLRGGGVVGKGGEVSITYGDSKGACEMVFSYGFIDRAMFSNGDAGELFLNLEMMGDDPLAMAKKRVSTAAPGVKLTSHGESGKVEWFSEFVYLVIVNEEDGLEFKVLQTTDGSRELEVSWKGTPLPDISLLPSLLEVEELYPVFQLRAAAIIQARVEEQLNNMESFGEELQSVGFGEGTGIREGVREMAVTLHRLEKELCRKASEALAREVEMLAGTEVVRRYIAEMNRGDDGEEEVDLS</sequence>